<evidence type="ECO:0000313" key="4">
    <source>
        <dbReference type="EMBL" id="OBZ68841.1"/>
    </source>
</evidence>
<feature type="compositionally biased region" description="Low complexity" evidence="3">
    <location>
        <begin position="47"/>
        <end position="67"/>
    </location>
</feature>
<dbReference type="Proteomes" id="UP000092993">
    <property type="component" value="Unassembled WGS sequence"/>
</dbReference>
<comment type="caution">
    <text evidence="4">The sequence shown here is derived from an EMBL/GenBank/DDBJ whole genome shotgun (WGS) entry which is preliminary data.</text>
</comment>
<keyword evidence="2" id="KW-0378">Hydrolase</keyword>
<evidence type="ECO:0000256" key="3">
    <source>
        <dbReference type="SAM" id="MobiDB-lite"/>
    </source>
</evidence>
<evidence type="ECO:0000256" key="2">
    <source>
        <dbReference type="ARBA" id="ARBA00022801"/>
    </source>
</evidence>
<keyword evidence="5" id="KW-1185">Reference proteome</keyword>
<feature type="compositionally biased region" description="Pro residues" evidence="3">
    <location>
        <begin position="68"/>
        <end position="80"/>
    </location>
</feature>
<dbReference type="Gene3D" id="3.30.420.150">
    <property type="entry name" value="Exopolyphosphatase. Domain 2"/>
    <property type="match status" value="1"/>
</dbReference>
<sequence>MAGEDIGSFDACNRIVELVMAKDAICEVKPCSFNGVYQPSLSRRSRAASSCSSPTSTTACSRSSLQPSGPPRPYTYPPSPRSQSRCASASRRGTSTGGTTRRSSRSWRTALSGASISRSCTRSCGWGTSSRREREIELGKRIDGTELGWCLGATLAMVGAELKCRI</sequence>
<reference evidence="4 5" key="1">
    <citation type="submission" date="2016-03" db="EMBL/GenBank/DDBJ databases">
        <title>Whole genome sequencing of Grifola frondosa 9006-11.</title>
        <authorList>
            <person name="Min B."/>
            <person name="Park H."/>
            <person name="Kim J.-G."/>
            <person name="Cho H."/>
            <person name="Oh Y.-L."/>
            <person name="Kong W.-S."/>
            <person name="Choi I.-G."/>
        </authorList>
    </citation>
    <scope>NUCLEOTIDE SEQUENCE [LARGE SCALE GENOMIC DNA]</scope>
    <source>
        <strain evidence="4 5">9006-11</strain>
    </source>
</reference>
<dbReference type="InterPro" id="IPR000407">
    <property type="entry name" value="GDA1_CD39_NTPase"/>
</dbReference>
<dbReference type="AlphaFoldDB" id="A0A1C7LVT6"/>
<gene>
    <name evidence="4" type="primary">GDA1</name>
    <name evidence="4" type="ORF">A0H81_11264</name>
</gene>
<feature type="region of interest" description="Disordered" evidence="3">
    <location>
        <begin position="47"/>
        <end position="108"/>
    </location>
</feature>
<organism evidence="4 5">
    <name type="scientific">Grifola frondosa</name>
    <name type="common">Maitake</name>
    <name type="synonym">Polyporus frondosus</name>
    <dbReference type="NCBI Taxonomy" id="5627"/>
    <lineage>
        <taxon>Eukaryota</taxon>
        <taxon>Fungi</taxon>
        <taxon>Dikarya</taxon>
        <taxon>Basidiomycota</taxon>
        <taxon>Agaricomycotina</taxon>
        <taxon>Agaricomycetes</taxon>
        <taxon>Polyporales</taxon>
        <taxon>Grifolaceae</taxon>
        <taxon>Grifola</taxon>
    </lineage>
</organism>
<dbReference type="EMBL" id="LUGG01000019">
    <property type="protein sequence ID" value="OBZ68841.1"/>
    <property type="molecule type" value="Genomic_DNA"/>
</dbReference>
<proteinExistence type="inferred from homology"/>
<dbReference type="STRING" id="5627.A0A1C7LVT6"/>
<accession>A0A1C7LVT6</accession>
<dbReference type="GO" id="GO:0017110">
    <property type="term" value="F:nucleoside diphosphate phosphatase activity"/>
    <property type="evidence" value="ECO:0007669"/>
    <property type="project" value="UniProtKB-ARBA"/>
</dbReference>
<dbReference type="Pfam" id="PF01150">
    <property type="entry name" value="GDA1_CD39"/>
    <property type="match status" value="1"/>
</dbReference>
<evidence type="ECO:0000256" key="1">
    <source>
        <dbReference type="ARBA" id="ARBA00009283"/>
    </source>
</evidence>
<dbReference type="Gene3D" id="3.30.420.40">
    <property type="match status" value="1"/>
</dbReference>
<feature type="compositionally biased region" description="Low complexity" evidence="3">
    <location>
        <begin position="81"/>
        <end position="108"/>
    </location>
</feature>
<name>A0A1C7LVT6_GRIFR</name>
<evidence type="ECO:0000313" key="5">
    <source>
        <dbReference type="Proteomes" id="UP000092993"/>
    </source>
</evidence>
<protein>
    <submittedName>
        <fullName evidence="4">Guanosine-diphosphatase</fullName>
    </submittedName>
</protein>
<dbReference type="OrthoDB" id="6372431at2759"/>
<comment type="similarity">
    <text evidence="1">Belongs to the GDA1/CD39 NTPase family.</text>
</comment>